<keyword evidence="2" id="KW-1185">Reference proteome</keyword>
<evidence type="ECO:0000313" key="2">
    <source>
        <dbReference type="Proteomes" id="UP000593571"/>
    </source>
</evidence>
<sequence length="139" mass="15309">MGSEVILVQEPWRCVWDPLRHFAAGRPPSLLSPLAGSSPGARAAGDRHVRSLLGCPWQWEGFFFFVPDFLSPRRQPSPRLVNSACEQVAEAHLGSASMSARSLRPRRLHVCPAAPRQGLSPEDPRRSPLRSRLCAALHG</sequence>
<dbReference type="AlphaFoldDB" id="A0A7J8F010"/>
<dbReference type="Proteomes" id="UP000593571">
    <property type="component" value="Unassembled WGS sequence"/>
</dbReference>
<dbReference type="EMBL" id="JACASE010000008">
    <property type="protein sequence ID" value="KAF6440946.1"/>
    <property type="molecule type" value="Genomic_DNA"/>
</dbReference>
<proteinExistence type="predicted"/>
<comment type="caution">
    <text evidence="1">The sequence shown here is derived from an EMBL/GenBank/DDBJ whole genome shotgun (WGS) entry which is preliminary data.</text>
</comment>
<organism evidence="1 2">
    <name type="scientific">Rousettus aegyptiacus</name>
    <name type="common">Egyptian fruit bat</name>
    <name type="synonym">Pteropus aegyptiacus</name>
    <dbReference type="NCBI Taxonomy" id="9407"/>
    <lineage>
        <taxon>Eukaryota</taxon>
        <taxon>Metazoa</taxon>
        <taxon>Chordata</taxon>
        <taxon>Craniata</taxon>
        <taxon>Vertebrata</taxon>
        <taxon>Euteleostomi</taxon>
        <taxon>Mammalia</taxon>
        <taxon>Eutheria</taxon>
        <taxon>Laurasiatheria</taxon>
        <taxon>Chiroptera</taxon>
        <taxon>Yinpterochiroptera</taxon>
        <taxon>Pteropodoidea</taxon>
        <taxon>Pteropodidae</taxon>
        <taxon>Rousettinae</taxon>
        <taxon>Rousettus</taxon>
    </lineage>
</organism>
<accession>A0A7J8F010</accession>
<evidence type="ECO:0000313" key="1">
    <source>
        <dbReference type="EMBL" id="KAF6440946.1"/>
    </source>
</evidence>
<reference evidence="1 2" key="1">
    <citation type="journal article" date="2020" name="Nature">
        <title>Six reference-quality genomes reveal evolution of bat adaptations.</title>
        <authorList>
            <person name="Jebb D."/>
            <person name="Huang Z."/>
            <person name="Pippel M."/>
            <person name="Hughes G.M."/>
            <person name="Lavrichenko K."/>
            <person name="Devanna P."/>
            <person name="Winkler S."/>
            <person name="Jermiin L.S."/>
            <person name="Skirmuntt E.C."/>
            <person name="Katzourakis A."/>
            <person name="Burkitt-Gray L."/>
            <person name="Ray D.A."/>
            <person name="Sullivan K.A.M."/>
            <person name="Roscito J.G."/>
            <person name="Kirilenko B.M."/>
            <person name="Davalos L.M."/>
            <person name="Corthals A.P."/>
            <person name="Power M.L."/>
            <person name="Jones G."/>
            <person name="Ransome R.D."/>
            <person name="Dechmann D.K.N."/>
            <person name="Locatelli A.G."/>
            <person name="Puechmaille S.J."/>
            <person name="Fedrigo O."/>
            <person name="Jarvis E.D."/>
            <person name="Hiller M."/>
            <person name="Vernes S.C."/>
            <person name="Myers E.W."/>
            <person name="Teeling E.C."/>
        </authorList>
    </citation>
    <scope>NUCLEOTIDE SEQUENCE [LARGE SCALE GENOMIC DNA]</scope>
    <source>
        <strain evidence="1">MRouAeg1</strain>
        <tissue evidence="1">Muscle</tissue>
    </source>
</reference>
<protein>
    <submittedName>
        <fullName evidence="1">Uncharacterized protein</fullName>
    </submittedName>
</protein>
<gene>
    <name evidence="1" type="ORF">HJG63_012185</name>
</gene>
<name>A0A7J8F010_ROUAE</name>